<accession>A0ABS0S8Y3</accession>
<dbReference type="RefSeq" id="WP_198474446.1">
    <property type="nucleotide sequence ID" value="NZ_JADGMQ010000002.1"/>
</dbReference>
<dbReference type="InterPro" id="IPR023157">
    <property type="entry name" value="AGR-C-984p-like_sf"/>
</dbReference>
<keyword evidence="2" id="KW-1185">Reference proteome</keyword>
<comment type="caution">
    <text evidence="1">The sequence shown here is derived from an EMBL/GenBank/DDBJ whole genome shotgun (WGS) entry which is preliminary data.</text>
</comment>
<evidence type="ECO:0000313" key="1">
    <source>
        <dbReference type="EMBL" id="MBI1619754.1"/>
    </source>
</evidence>
<reference evidence="1 2" key="1">
    <citation type="submission" date="2020-10" db="EMBL/GenBank/DDBJ databases">
        <title>Aquamicrobium zhengzhouensis sp. nov., a exopolysaccharide producing bacterium isolated from farmland soil.</title>
        <authorList>
            <person name="Wang X."/>
        </authorList>
    </citation>
    <scope>NUCLEOTIDE SEQUENCE [LARGE SCALE GENOMIC DNA]</scope>
    <source>
        <strain evidence="2">cd-1</strain>
    </source>
</reference>
<dbReference type="Gene3D" id="1.10.3700.10">
    <property type="entry name" value="AGR C 984p-like"/>
    <property type="match status" value="2"/>
</dbReference>
<organism evidence="1 2">
    <name type="scientific">Aquamicrobium zhengzhouense</name>
    <dbReference type="NCBI Taxonomy" id="2781738"/>
    <lineage>
        <taxon>Bacteria</taxon>
        <taxon>Pseudomonadati</taxon>
        <taxon>Pseudomonadota</taxon>
        <taxon>Alphaproteobacteria</taxon>
        <taxon>Hyphomicrobiales</taxon>
        <taxon>Phyllobacteriaceae</taxon>
        <taxon>Aquamicrobium</taxon>
    </lineage>
</organism>
<dbReference type="InterPro" id="IPR010626">
    <property type="entry name" value="DUF1217"/>
</dbReference>
<dbReference type="SUPFAM" id="SSF158837">
    <property type="entry name" value="AGR C 984p-like"/>
    <property type="match status" value="2"/>
</dbReference>
<gene>
    <name evidence="1" type="ORF">IOD40_03625</name>
</gene>
<dbReference type="Pfam" id="PF06748">
    <property type="entry name" value="DUF1217"/>
    <property type="match status" value="1"/>
</dbReference>
<name>A0ABS0S8Y3_9HYPH</name>
<evidence type="ECO:0000313" key="2">
    <source>
        <dbReference type="Proteomes" id="UP000601789"/>
    </source>
</evidence>
<sequence length="373" mass="41541">MVSTFTSYKLITRDIDKSIQRIEKQPIVKRDSEYFLANIGNVKSVDEFVDNTRLFNYAMKAFNLQDMAYAKAFMKKALNEGVSDPGSFANKLTDKRYAEFVKAFNFEAHGEEATTYNAARDATISNYVARATGNGTFPETETAKQETAYFRENIGNVKAIDDLLSDARLLNYTLRAYRLEDAGLSREQLHSILSGGVSDPDSPANKHKDENVKKLAAAFDFSSHGESTTTFVAAQDLTVSKYARQTLEENAGMENEGVRLALYFSRKVSEIKSFYSILGDPALAEVVRTALGLPAAIAQADVDQQVKMLEKKLDIKDFQDPEKLEKFLTRFTSMWEIANPSVTPQSLALNLFSPPAQFGISANTLFAIASLKR</sequence>
<dbReference type="Proteomes" id="UP000601789">
    <property type="component" value="Unassembled WGS sequence"/>
</dbReference>
<protein>
    <submittedName>
        <fullName evidence="1">DUF1217 domain-containing protein</fullName>
    </submittedName>
</protein>
<proteinExistence type="predicted"/>
<dbReference type="EMBL" id="JADGMQ010000002">
    <property type="protein sequence ID" value="MBI1619754.1"/>
    <property type="molecule type" value="Genomic_DNA"/>
</dbReference>